<evidence type="ECO:0000256" key="1">
    <source>
        <dbReference type="SAM" id="Phobius"/>
    </source>
</evidence>
<comment type="caution">
    <text evidence="2">The sequence shown here is derived from an EMBL/GenBank/DDBJ whole genome shotgun (WGS) entry which is preliminary data.</text>
</comment>
<feature type="transmembrane region" description="Helical" evidence="1">
    <location>
        <begin position="59"/>
        <end position="76"/>
    </location>
</feature>
<evidence type="ECO:0008006" key="4">
    <source>
        <dbReference type="Google" id="ProtNLM"/>
    </source>
</evidence>
<keyword evidence="1" id="KW-0812">Transmembrane</keyword>
<keyword evidence="1" id="KW-0472">Membrane</keyword>
<feature type="transmembrane region" description="Helical" evidence="1">
    <location>
        <begin position="127"/>
        <end position="146"/>
    </location>
</feature>
<feature type="transmembrane region" description="Helical" evidence="1">
    <location>
        <begin position="83"/>
        <end position="107"/>
    </location>
</feature>
<organism evidence="2 3">
    <name type="scientific">Paenibacillus cisolokensis</name>
    <dbReference type="NCBI Taxonomy" id="1658519"/>
    <lineage>
        <taxon>Bacteria</taxon>
        <taxon>Bacillati</taxon>
        <taxon>Bacillota</taxon>
        <taxon>Bacilli</taxon>
        <taxon>Bacillales</taxon>
        <taxon>Paenibacillaceae</taxon>
        <taxon>Paenibacillus</taxon>
    </lineage>
</organism>
<dbReference type="InterPro" id="IPR002798">
    <property type="entry name" value="SpoIIM-like"/>
</dbReference>
<dbReference type="Pfam" id="PF01944">
    <property type="entry name" value="SpoIIM"/>
    <property type="match status" value="1"/>
</dbReference>
<protein>
    <recommendedName>
        <fullName evidence="4">Stage II sporulation protein M</fullName>
    </recommendedName>
</protein>
<gene>
    <name evidence="2" type="ORF">PACILC2_29240</name>
</gene>
<reference evidence="2 3" key="1">
    <citation type="submission" date="2021-04" db="EMBL/GenBank/DDBJ databases">
        <title>Draft genome sequence of Paenibacillus cisolokensis, LC2-13A.</title>
        <authorList>
            <person name="Uke A."/>
            <person name="Chhe C."/>
            <person name="Baramee S."/>
            <person name="Kosugi A."/>
        </authorList>
    </citation>
    <scope>NUCLEOTIDE SEQUENCE [LARGE SCALE GENOMIC DNA]</scope>
    <source>
        <strain evidence="2 3">LC2-13A</strain>
    </source>
</reference>
<dbReference type="Proteomes" id="UP000680304">
    <property type="component" value="Unassembled WGS sequence"/>
</dbReference>
<feature type="transmembrane region" description="Helical" evidence="1">
    <location>
        <begin position="181"/>
        <end position="204"/>
    </location>
</feature>
<proteinExistence type="predicted"/>
<dbReference type="EMBL" id="BOVJ01000092">
    <property type="protein sequence ID" value="GIQ64356.1"/>
    <property type="molecule type" value="Genomic_DNA"/>
</dbReference>
<evidence type="ECO:0000313" key="2">
    <source>
        <dbReference type="EMBL" id="GIQ64356.1"/>
    </source>
</evidence>
<dbReference type="PANTHER" id="PTHR35337:SF1">
    <property type="entry name" value="SLR1478 PROTEIN"/>
    <property type="match status" value="1"/>
</dbReference>
<keyword evidence="1" id="KW-1133">Transmembrane helix</keyword>
<sequence length="206" mass="22910">MFRWSEVMDHFRKMRRYIAFGFVLFFAGVVVGGTNPSFEQFIEGQIEGLRQIATTVERTPNPALSMFVIIFLNNAIKSIMVMYLGVFFGLFPLMFLIVNGMVIGYFINHMAVTQGWGFAAETIAKGILPHGIIEIPAIIIASAYGLKFGTLALRLLGAAFTRNGPAVLRETEVFVKKTVPLMVWLVVSLLAAAVIETTLSRWLLTL</sequence>
<dbReference type="PANTHER" id="PTHR35337">
    <property type="entry name" value="SLR1478 PROTEIN"/>
    <property type="match status" value="1"/>
</dbReference>
<name>A0ABQ4N822_9BACL</name>
<dbReference type="RefSeq" id="WP_213529109.1">
    <property type="nucleotide sequence ID" value="NZ_BOVJ01000092.1"/>
</dbReference>
<evidence type="ECO:0000313" key="3">
    <source>
        <dbReference type="Proteomes" id="UP000680304"/>
    </source>
</evidence>
<accession>A0ABQ4N822</accession>
<keyword evidence="3" id="KW-1185">Reference proteome</keyword>